<dbReference type="CDD" id="cd23507">
    <property type="entry name" value="hydrophobin_I"/>
    <property type="match status" value="1"/>
</dbReference>
<comment type="subcellular location">
    <subcellularLocation>
        <location evidence="2">Secreted</location>
        <location evidence="2">Cell wall</location>
    </subcellularLocation>
</comment>
<keyword evidence="4" id="KW-1185">Reference proteome</keyword>
<comment type="caution">
    <text evidence="3">The sequence shown here is derived from an EMBL/GenBank/DDBJ whole genome shotgun (WGS) entry which is preliminary data.</text>
</comment>
<gene>
    <name evidence="3" type="ORF">KAF25_008757</name>
</gene>
<protein>
    <recommendedName>
        <fullName evidence="2">Hydrophobin</fullName>
    </recommendedName>
</protein>
<dbReference type="GO" id="GO:0005199">
    <property type="term" value="F:structural constituent of cell wall"/>
    <property type="evidence" value="ECO:0007669"/>
    <property type="project" value="InterPro"/>
</dbReference>
<name>A0A9P7KWI2_9HYPO</name>
<organism evidence="3 4">
    <name type="scientific">Fusarium avenaceum</name>
    <dbReference type="NCBI Taxonomy" id="40199"/>
    <lineage>
        <taxon>Eukaryota</taxon>
        <taxon>Fungi</taxon>
        <taxon>Dikarya</taxon>
        <taxon>Ascomycota</taxon>
        <taxon>Pezizomycotina</taxon>
        <taxon>Sordariomycetes</taxon>
        <taxon>Hypocreomycetidae</taxon>
        <taxon>Hypocreales</taxon>
        <taxon>Nectriaceae</taxon>
        <taxon>Fusarium</taxon>
        <taxon>Fusarium tricinctum species complex</taxon>
    </lineage>
</organism>
<evidence type="ECO:0000256" key="2">
    <source>
        <dbReference type="RuleBase" id="RU365009"/>
    </source>
</evidence>
<dbReference type="Proteomes" id="UP000782241">
    <property type="component" value="Unassembled WGS sequence"/>
</dbReference>
<evidence type="ECO:0000256" key="1">
    <source>
        <dbReference type="ARBA" id="ARBA00023157"/>
    </source>
</evidence>
<dbReference type="GO" id="GO:0009277">
    <property type="term" value="C:fungal-type cell wall"/>
    <property type="evidence" value="ECO:0007669"/>
    <property type="project" value="InterPro"/>
</dbReference>
<dbReference type="AlphaFoldDB" id="A0A9P7KWI2"/>
<dbReference type="Pfam" id="PF01185">
    <property type="entry name" value="Hydrophobin"/>
    <property type="match status" value="1"/>
</dbReference>
<evidence type="ECO:0000313" key="3">
    <source>
        <dbReference type="EMBL" id="KAG5665023.1"/>
    </source>
</evidence>
<accession>A0A9P7KWI2</accession>
<keyword evidence="2" id="KW-0964">Secreted</keyword>
<dbReference type="EMBL" id="JAGPUO010000002">
    <property type="protein sequence ID" value="KAG5665023.1"/>
    <property type="molecule type" value="Genomic_DNA"/>
</dbReference>
<reference evidence="3" key="1">
    <citation type="submission" date="2021-04" db="EMBL/GenBank/DDBJ databases">
        <title>Draft genome of Fusarium avenaceum strain F156N33, isolated from an atmospheric sample in Virginia.</title>
        <authorList>
            <person name="Yang S."/>
            <person name="Vinatzer B.A."/>
            <person name="Coleman J."/>
        </authorList>
    </citation>
    <scope>NUCLEOTIDE SEQUENCE</scope>
    <source>
        <strain evidence="3">F156N33</strain>
    </source>
</reference>
<keyword evidence="2" id="KW-0732">Signal</keyword>
<dbReference type="SMART" id="SM00075">
    <property type="entry name" value="HYDRO"/>
    <property type="match status" value="1"/>
</dbReference>
<keyword evidence="1 2" id="KW-1015">Disulfide bond</keyword>
<keyword evidence="2" id="KW-0134">Cell wall</keyword>
<proteinExistence type="inferred from homology"/>
<evidence type="ECO:0000313" key="4">
    <source>
        <dbReference type="Proteomes" id="UP000782241"/>
    </source>
</evidence>
<comment type="similarity">
    <text evidence="2">Belongs to the fungal hydrophobin family.</text>
</comment>
<sequence>MWPQGLFKGTISYKKSIRYWHTKHFLTITHSFTSPTITFSQPLKTLITFYQSLTTQFSNMHPMTVIAFLAVSVAAAPEVKRYPSIDQITVAQANNACGNNMQVNCCNKVTNTQTGNAIGNGPELLNGLSLFDQCSKLNLNVIGIANNLLNKECSANAACCQNSGSSATGGLVNLALPCIALSSLI</sequence>
<dbReference type="InterPro" id="IPR001338">
    <property type="entry name" value="Class_I_Hydrophobin"/>
</dbReference>